<evidence type="ECO:0000259" key="17">
    <source>
        <dbReference type="PROSITE" id="PS50886"/>
    </source>
</evidence>
<evidence type="ECO:0000256" key="6">
    <source>
        <dbReference type="ARBA" id="ARBA00022598"/>
    </source>
</evidence>
<keyword evidence="4 15" id="KW-0963">Cytoplasm</keyword>
<dbReference type="Pfam" id="PF17759">
    <property type="entry name" value="tRNA_synthFbeta"/>
    <property type="match status" value="1"/>
</dbReference>
<dbReference type="Pfam" id="PF03484">
    <property type="entry name" value="B5"/>
    <property type="match status" value="1"/>
</dbReference>
<dbReference type="PANTHER" id="PTHR10947">
    <property type="entry name" value="PHENYLALANYL-TRNA SYNTHETASE BETA CHAIN AND LEUCINE-RICH REPEAT-CONTAINING PROTEIN 47"/>
    <property type="match status" value="1"/>
</dbReference>
<dbReference type="SUPFAM" id="SSF55681">
    <property type="entry name" value="Class II aaRS and biotin synthetases"/>
    <property type="match status" value="1"/>
</dbReference>
<evidence type="ECO:0000256" key="14">
    <source>
        <dbReference type="ARBA" id="ARBA00049255"/>
    </source>
</evidence>
<dbReference type="GO" id="GO:0000287">
    <property type="term" value="F:magnesium ion binding"/>
    <property type="evidence" value="ECO:0007669"/>
    <property type="project" value="UniProtKB-UniRule"/>
</dbReference>
<dbReference type="Pfam" id="PF03147">
    <property type="entry name" value="FDX-ACB"/>
    <property type="match status" value="1"/>
</dbReference>
<dbReference type="InterPro" id="IPR012340">
    <property type="entry name" value="NA-bd_OB-fold"/>
</dbReference>
<dbReference type="FunFam" id="3.30.56.10:FF:000002">
    <property type="entry name" value="Phenylalanine--tRNA ligase beta subunit"/>
    <property type="match status" value="1"/>
</dbReference>
<dbReference type="SUPFAM" id="SSF56037">
    <property type="entry name" value="PheT/TilS domain"/>
    <property type="match status" value="1"/>
</dbReference>
<evidence type="ECO:0000256" key="5">
    <source>
        <dbReference type="ARBA" id="ARBA00022555"/>
    </source>
</evidence>
<evidence type="ECO:0000256" key="9">
    <source>
        <dbReference type="ARBA" id="ARBA00022840"/>
    </source>
</evidence>
<gene>
    <name evidence="15" type="primary">pheT</name>
    <name evidence="20" type="ORF">CEE37_01845</name>
</gene>
<evidence type="ECO:0000259" key="18">
    <source>
        <dbReference type="PROSITE" id="PS51447"/>
    </source>
</evidence>
<accession>A0A532V5I6</accession>
<dbReference type="InterPro" id="IPR004532">
    <property type="entry name" value="Phe-tRNA-ligase_IIc_bsu_bact"/>
</dbReference>
<keyword evidence="6 15" id="KW-0436">Ligase</keyword>
<protein>
    <recommendedName>
        <fullName evidence="15">Phenylalanine--tRNA ligase beta subunit</fullName>
        <ecNumber evidence="15">6.1.1.20</ecNumber>
    </recommendedName>
    <alternativeName>
        <fullName evidence="15">Phenylalanyl-tRNA synthetase beta subunit</fullName>
        <shortName evidence="15">PheRS</shortName>
    </alternativeName>
</protein>
<dbReference type="InterPro" id="IPR033714">
    <property type="entry name" value="tRNA_bind_bactPheRS"/>
</dbReference>
<keyword evidence="11 16" id="KW-0694">RNA-binding</keyword>
<dbReference type="Gene3D" id="2.40.50.140">
    <property type="entry name" value="Nucleic acid-binding proteins"/>
    <property type="match status" value="1"/>
</dbReference>
<dbReference type="GO" id="GO:0006432">
    <property type="term" value="P:phenylalanyl-tRNA aminoacylation"/>
    <property type="evidence" value="ECO:0007669"/>
    <property type="project" value="UniProtKB-UniRule"/>
</dbReference>
<feature type="binding site" evidence="15">
    <location>
        <position position="459"/>
    </location>
    <ligand>
        <name>Mg(2+)</name>
        <dbReference type="ChEBI" id="CHEBI:18420"/>
        <note>shared with alpha subunit</note>
    </ligand>
</feature>
<dbReference type="PROSITE" id="PS50886">
    <property type="entry name" value="TRBD"/>
    <property type="match status" value="1"/>
</dbReference>
<dbReference type="InterPro" id="IPR005146">
    <property type="entry name" value="B3/B4_tRNA-bd"/>
</dbReference>
<dbReference type="NCBIfam" id="NF045760">
    <property type="entry name" value="YtpR"/>
    <property type="match status" value="1"/>
</dbReference>
<evidence type="ECO:0000256" key="3">
    <source>
        <dbReference type="ARBA" id="ARBA00011209"/>
    </source>
</evidence>
<dbReference type="CDD" id="cd02796">
    <property type="entry name" value="tRNA_bind_bactPheRS"/>
    <property type="match status" value="1"/>
</dbReference>
<evidence type="ECO:0000259" key="19">
    <source>
        <dbReference type="PROSITE" id="PS51483"/>
    </source>
</evidence>
<evidence type="ECO:0000256" key="13">
    <source>
        <dbReference type="ARBA" id="ARBA00023146"/>
    </source>
</evidence>
<dbReference type="InterPro" id="IPR005121">
    <property type="entry name" value="Fdx_antiC-bd"/>
</dbReference>
<comment type="cofactor">
    <cofactor evidence="15">
        <name>Mg(2+)</name>
        <dbReference type="ChEBI" id="CHEBI:18420"/>
    </cofactor>
    <text evidence="15">Binds 2 magnesium ions per tetramer.</text>
</comment>
<keyword evidence="10 15" id="KW-0460">Magnesium</keyword>
<evidence type="ECO:0000256" key="16">
    <source>
        <dbReference type="PROSITE-ProRule" id="PRU00209"/>
    </source>
</evidence>
<comment type="subcellular location">
    <subcellularLocation>
        <location evidence="1 15">Cytoplasm</location>
    </subcellularLocation>
</comment>
<dbReference type="Gene3D" id="3.30.56.10">
    <property type="match status" value="2"/>
</dbReference>
<keyword evidence="9 15" id="KW-0067">ATP-binding</keyword>
<dbReference type="PANTHER" id="PTHR10947:SF0">
    <property type="entry name" value="PHENYLALANINE--TRNA LIGASE BETA SUBUNIT"/>
    <property type="match status" value="1"/>
</dbReference>
<dbReference type="Pfam" id="PF01588">
    <property type="entry name" value="tRNA_bind"/>
    <property type="match status" value="1"/>
</dbReference>
<dbReference type="Gene3D" id="3.30.930.10">
    <property type="entry name" value="Bira Bifunctional Protein, Domain 2"/>
    <property type="match status" value="1"/>
</dbReference>
<dbReference type="InterPro" id="IPR045864">
    <property type="entry name" value="aa-tRNA-synth_II/BPL/LPL"/>
</dbReference>
<evidence type="ECO:0000256" key="11">
    <source>
        <dbReference type="ARBA" id="ARBA00022884"/>
    </source>
</evidence>
<dbReference type="AlphaFoldDB" id="A0A532V5I6"/>
<feature type="binding site" evidence="15">
    <location>
        <position position="453"/>
    </location>
    <ligand>
        <name>Mg(2+)</name>
        <dbReference type="ChEBI" id="CHEBI:18420"/>
        <note>shared with alpha subunit</note>
    </ligand>
</feature>
<feature type="binding site" evidence="15">
    <location>
        <position position="463"/>
    </location>
    <ligand>
        <name>Mg(2+)</name>
        <dbReference type="ChEBI" id="CHEBI:18420"/>
        <note>shared with alpha subunit</note>
    </ligand>
</feature>
<dbReference type="InterPro" id="IPR002547">
    <property type="entry name" value="tRNA-bd_dom"/>
</dbReference>
<dbReference type="GO" id="GO:0000049">
    <property type="term" value="F:tRNA binding"/>
    <property type="evidence" value="ECO:0007669"/>
    <property type="project" value="UniProtKB-UniRule"/>
</dbReference>
<dbReference type="PROSITE" id="PS51447">
    <property type="entry name" value="FDX_ACB"/>
    <property type="match status" value="1"/>
</dbReference>
<comment type="catalytic activity">
    <reaction evidence="14 15">
        <text>tRNA(Phe) + L-phenylalanine + ATP = L-phenylalanyl-tRNA(Phe) + AMP + diphosphate + H(+)</text>
        <dbReference type="Rhea" id="RHEA:19413"/>
        <dbReference type="Rhea" id="RHEA-COMP:9668"/>
        <dbReference type="Rhea" id="RHEA-COMP:9699"/>
        <dbReference type="ChEBI" id="CHEBI:15378"/>
        <dbReference type="ChEBI" id="CHEBI:30616"/>
        <dbReference type="ChEBI" id="CHEBI:33019"/>
        <dbReference type="ChEBI" id="CHEBI:58095"/>
        <dbReference type="ChEBI" id="CHEBI:78442"/>
        <dbReference type="ChEBI" id="CHEBI:78531"/>
        <dbReference type="ChEBI" id="CHEBI:456215"/>
        <dbReference type="EC" id="6.1.1.20"/>
    </reaction>
</comment>
<evidence type="ECO:0000256" key="4">
    <source>
        <dbReference type="ARBA" id="ARBA00022490"/>
    </source>
</evidence>
<keyword evidence="13 15" id="KW-0030">Aminoacyl-tRNA synthetase</keyword>
<keyword evidence="7 15" id="KW-0479">Metal-binding</keyword>
<evidence type="ECO:0000256" key="2">
    <source>
        <dbReference type="ARBA" id="ARBA00008653"/>
    </source>
</evidence>
<organism evidence="20 21">
    <name type="scientific">candidate division LCP-89 bacterium B3_LCP</name>
    <dbReference type="NCBI Taxonomy" id="2012998"/>
    <lineage>
        <taxon>Bacteria</taxon>
        <taxon>Pseudomonadati</taxon>
        <taxon>Bacteria division LCP-89</taxon>
    </lineage>
</organism>
<keyword evidence="8 15" id="KW-0547">Nucleotide-binding</keyword>
<dbReference type="SMART" id="SM00874">
    <property type="entry name" value="B5"/>
    <property type="match status" value="1"/>
</dbReference>
<dbReference type="SMART" id="SM00896">
    <property type="entry name" value="FDX-ACB"/>
    <property type="match status" value="1"/>
</dbReference>
<dbReference type="InterPro" id="IPR020825">
    <property type="entry name" value="Phe-tRNA_synthase-like_B3/B4"/>
</dbReference>
<evidence type="ECO:0000256" key="15">
    <source>
        <dbReference type="HAMAP-Rule" id="MF_00283"/>
    </source>
</evidence>
<dbReference type="InterPro" id="IPR009061">
    <property type="entry name" value="DNA-bd_dom_put_sf"/>
</dbReference>
<feature type="binding site" evidence="15">
    <location>
        <position position="462"/>
    </location>
    <ligand>
        <name>Mg(2+)</name>
        <dbReference type="ChEBI" id="CHEBI:18420"/>
        <note>shared with alpha subunit</note>
    </ligand>
</feature>
<dbReference type="SUPFAM" id="SSF54991">
    <property type="entry name" value="Anticodon-binding domain of PheRS"/>
    <property type="match status" value="1"/>
</dbReference>
<dbReference type="Gene3D" id="3.30.70.380">
    <property type="entry name" value="Ferrodoxin-fold anticodon-binding domain"/>
    <property type="match status" value="1"/>
</dbReference>
<evidence type="ECO:0000256" key="12">
    <source>
        <dbReference type="ARBA" id="ARBA00022917"/>
    </source>
</evidence>
<dbReference type="FunFam" id="3.30.70.380:FF:000001">
    <property type="entry name" value="Phenylalanine--tRNA ligase beta subunit"/>
    <property type="match status" value="1"/>
</dbReference>
<dbReference type="InterPro" id="IPR005147">
    <property type="entry name" value="tRNA_synthase_B5-dom"/>
</dbReference>
<dbReference type="InterPro" id="IPR045060">
    <property type="entry name" value="Phe-tRNA-ligase_IIc_bsu"/>
</dbReference>
<dbReference type="GO" id="GO:0009328">
    <property type="term" value="C:phenylalanine-tRNA ligase complex"/>
    <property type="evidence" value="ECO:0007669"/>
    <property type="project" value="TreeGrafter"/>
</dbReference>
<evidence type="ECO:0000256" key="8">
    <source>
        <dbReference type="ARBA" id="ARBA00022741"/>
    </source>
</evidence>
<dbReference type="EMBL" id="NJBN01000001">
    <property type="protein sequence ID" value="TKJ42449.1"/>
    <property type="molecule type" value="Genomic_DNA"/>
</dbReference>
<evidence type="ECO:0000256" key="7">
    <source>
        <dbReference type="ARBA" id="ARBA00022723"/>
    </source>
</evidence>
<dbReference type="Gene3D" id="3.50.40.10">
    <property type="entry name" value="Phenylalanyl-trna Synthetase, Chain B, domain 3"/>
    <property type="match status" value="1"/>
</dbReference>
<evidence type="ECO:0000256" key="10">
    <source>
        <dbReference type="ARBA" id="ARBA00022842"/>
    </source>
</evidence>
<dbReference type="FunFam" id="2.40.50.140:FF:000045">
    <property type="entry name" value="Phenylalanine--tRNA ligase beta subunit"/>
    <property type="match status" value="1"/>
</dbReference>
<dbReference type="PROSITE" id="PS51483">
    <property type="entry name" value="B5"/>
    <property type="match status" value="1"/>
</dbReference>
<reference evidence="20 21" key="1">
    <citation type="submission" date="2017-06" db="EMBL/GenBank/DDBJ databases">
        <title>Novel microbial phyla capable of carbon fixation and sulfur reduction in deep-sea sediments.</title>
        <authorList>
            <person name="Huang J."/>
            <person name="Baker B."/>
            <person name="Wang Y."/>
        </authorList>
    </citation>
    <scope>NUCLEOTIDE SEQUENCE [LARGE SCALE GENOMIC DNA]</scope>
    <source>
        <strain evidence="20">B3_LCP</strain>
    </source>
</reference>
<feature type="domain" description="TRNA-binding" evidence="17">
    <location>
        <begin position="39"/>
        <end position="147"/>
    </location>
</feature>
<dbReference type="SMART" id="SM00873">
    <property type="entry name" value="B3_4"/>
    <property type="match status" value="1"/>
</dbReference>
<dbReference type="SUPFAM" id="SSF46955">
    <property type="entry name" value="Putative DNA-binding domain"/>
    <property type="match status" value="1"/>
</dbReference>
<sequence length="793" mass="87476">MRISYLWLKDIVDFSLAPQELAEVLTMAGLEVESLEPVGPDLDGIFIGKVLEVKPHPNADRLKLCKVDLGDSTKEVVCGAPNVAQDQHIAFAGLGVTLPNGLTLESREIRGVLSEGMICSGVELGLSEDADGIMVLDSSVQVGAHLRDALGPRDWSLEIEVTLNRPDCLSHIGVAREAAATLGIPFEVPQFKVKEAGPSIGELTSITIEESELCPRYSARIIRNIKITDSPDWLRWRLEAVGLRPINNVVDVTNYVMLEMGHPMHAFDLDRLVEKRIVVRRAEAGQKFITLDEEERRLDNKMLLICDGKEGVALAGVMGGLNSEISDDTKDLLLESAYFDPVNTRRTSKLLGLSTDSSRRFERGADPEATVRALDMAAAMILDLAGGEAAKGVADVYPRKIEPKSIELRPERVTAILGIEVPTDEIKTHLSRLGCGIEGNDPIKVNVPVFRPDLEREIDLIEEVARLHGYNQIPSAEDARISLYITHSPEEVFQGRLQNALLNLGFFQVKTSPFLPNKRSEIPGYPQPVKLRNPGSDDMAFMCNGLLPGLLKVAAHNLNRSQPDLRLFEIGRGFAREGTDQTEWDVVAGLMIGSHEPQQWDRDKEAVDFLDLKGAVQNLLREISLDNADFFYYNSNEVSPYTADAVGLKVADALAGTFGQIHPSVAQSFDIDEPVFCFEFGIDALREASLNRPAYRSYPKFPPLQRDLAFTLNEEIPAGDISERIKAIGGDQLAVCELFDVYRGPQVGEGKKSIAFRLYFQSPVRTLTDEEADELIRAIVSEVEGKFGGKLRS</sequence>
<comment type="similarity">
    <text evidence="2 15">Belongs to the phenylalanyl-tRNA synthetase beta subunit family. Type 1 subfamily.</text>
</comment>
<keyword evidence="12 15" id="KW-0648">Protein biosynthesis</keyword>
<evidence type="ECO:0000256" key="1">
    <source>
        <dbReference type="ARBA" id="ARBA00004496"/>
    </source>
</evidence>
<proteinExistence type="inferred from homology"/>
<dbReference type="EC" id="6.1.1.20" evidence="15"/>
<dbReference type="GO" id="GO:0004826">
    <property type="term" value="F:phenylalanine-tRNA ligase activity"/>
    <property type="evidence" value="ECO:0007669"/>
    <property type="project" value="UniProtKB-UniRule"/>
</dbReference>
<name>A0A532V5I6_UNCL8</name>
<dbReference type="CDD" id="cd00769">
    <property type="entry name" value="PheRS_beta_core"/>
    <property type="match status" value="1"/>
</dbReference>
<dbReference type="Pfam" id="PF03483">
    <property type="entry name" value="B3_4"/>
    <property type="match status" value="1"/>
</dbReference>
<dbReference type="SUPFAM" id="SSF50249">
    <property type="entry name" value="Nucleic acid-binding proteins"/>
    <property type="match status" value="1"/>
</dbReference>
<dbReference type="FunFam" id="3.50.40.10:FF:000001">
    <property type="entry name" value="Phenylalanine--tRNA ligase beta subunit"/>
    <property type="match status" value="1"/>
</dbReference>
<keyword evidence="5 16" id="KW-0820">tRNA-binding</keyword>
<dbReference type="Proteomes" id="UP000319619">
    <property type="component" value="Unassembled WGS sequence"/>
</dbReference>
<evidence type="ECO:0000313" key="21">
    <source>
        <dbReference type="Proteomes" id="UP000319619"/>
    </source>
</evidence>
<dbReference type="NCBIfam" id="TIGR00472">
    <property type="entry name" value="pheT_bact"/>
    <property type="match status" value="1"/>
</dbReference>
<dbReference type="GO" id="GO:0005524">
    <property type="term" value="F:ATP binding"/>
    <property type="evidence" value="ECO:0007669"/>
    <property type="project" value="UniProtKB-UniRule"/>
</dbReference>
<comment type="caution">
    <text evidence="20">The sequence shown here is derived from an EMBL/GenBank/DDBJ whole genome shotgun (WGS) entry which is preliminary data.</text>
</comment>
<dbReference type="InterPro" id="IPR036690">
    <property type="entry name" value="Fdx_antiC-bd_sf"/>
</dbReference>
<feature type="domain" description="FDX-ACB" evidence="18">
    <location>
        <begin position="699"/>
        <end position="792"/>
    </location>
</feature>
<dbReference type="InterPro" id="IPR041616">
    <property type="entry name" value="PheRS_beta_core"/>
</dbReference>
<feature type="domain" description="B5" evidence="19">
    <location>
        <begin position="401"/>
        <end position="475"/>
    </location>
</feature>
<dbReference type="HAMAP" id="MF_00283">
    <property type="entry name" value="Phe_tRNA_synth_beta1"/>
    <property type="match status" value="1"/>
</dbReference>
<evidence type="ECO:0000313" key="20">
    <source>
        <dbReference type="EMBL" id="TKJ42449.1"/>
    </source>
</evidence>
<comment type="subunit">
    <text evidence="3 15">Tetramer of two alpha and two beta subunits.</text>
</comment>